<name>Q10GM0_ORYSJ</name>
<dbReference type="PANTHER" id="PTHR22930">
    <property type="match status" value="1"/>
</dbReference>
<organism evidence="2">
    <name type="scientific">Oryza sativa subsp. japonica</name>
    <name type="common">Rice</name>
    <dbReference type="NCBI Taxonomy" id="39947"/>
    <lineage>
        <taxon>Eukaryota</taxon>
        <taxon>Viridiplantae</taxon>
        <taxon>Streptophyta</taxon>
        <taxon>Embryophyta</taxon>
        <taxon>Tracheophyta</taxon>
        <taxon>Spermatophyta</taxon>
        <taxon>Magnoliopsida</taxon>
        <taxon>Liliopsida</taxon>
        <taxon>Poales</taxon>
        <taxon>Poaceae</taxon>
        <taxon>BOP clade</taxon>
        <taxon>Oryzoideae</taxon>
        <taxon>Oryzeae</taxon>
        <taxon>Oryzinae</taxon>
        <taxon>Oryza</taxon>
        <taxon>Oryza sativa</taxon>
    </lineage>
</organism>
<dbReference type="InterPro" id="IPR058353">
    <property type="entry name" value="DUF8040"/>
</dbReference>
<dbReference type="EMBL" id="DP000009">
    <property type="protein sequence ID" value="ABF97681.1"/>
    <property type="molecule type" value="Genomic_DNA"/>
</dbReference>
<evidence type="ECO:0000313" key="2">
    <source>
        <dbReference type="EMBL" id="ABF97681.1"/>
    </source>
</evidence>
<accession>Q10GM0</accession>
<dbReference type="Pfam" id="PF26138">
    <property type="entry name" value="DUF8040"/>
    <property type="match status" value="1"/>
</dbReference>
<dbReference type="InterPro" id="IPR045249">
    <property type="entry name" value="HARBI1-like"/>
</dbReference>
<dbReference type="PANTHER" id="PTHR22930:SF271">
    <property type="entry name" value="OS03G0643050 PROTEIN"/>
    <property type="match status" value="1"/>
</dbReference>
<dbReference type="AlphaFoldDB" id="Q10GM0"/>
<protein>
    <submittedName>
        <fullName evidence="2">Transposon protein, putative, CACTA, En/Spm sub-class</fullName>
    </submittedName>
</protein>
<reference evidence="2" key="1">
    <citation type="journal article" date="2005" name="Genome Res.">
        <title>Sequence, annotation, and analysis of synteny between rice chromosome 3 and diverged grass species.</title>
        <authorList>
            <consortium name="Rice Chromosome 3 Sequencing Consortium"/>
            <person name="Buell C.R."/>
            <person name="Yuan Q."/>
            <person name="Ouyang S."/>
            <person name="Liu J."/>
            <person name="Zhu W."/>
            <person name="Wang A."/>
            <person name="Maiti R."/>
            <person name="Haas B."/>
            <person name="Wortman J."/>
            <person name="Pertea M."/>
            <person name="Jones K.M."/>
            <person name="Kim M."/>
            <person name="Overton L."/>
            <person name="Tsitrin T."/>
            <person name="Fadrosh D."/>
            <person name="Bera J."/>
            <person name="Weaver B."/>
            <person name="Jin S."/>
            <person name="Johri S."/>
            <person name="Reardon M."/>
            <person name="Webb K."/>
            <person name="Hill J."/>
            <person name="Moffat K."/>
            <person name="Tallon L."/>
            <person name="Van Aken S."/>
            <person name="Lewis M."/>
            <person name="Utterback T."/>
            <person name="Feldblyum T."/>
            <person name="Zismann V."/>
            <person name="Iobst S."/>
            <person name="Hsiao J."/>
            <person name="de Vazeille A.R."/>
            <person name="Salzberg S.L."/>
            <person name="White O."/>
            <person name="Fraser C."/>
            <person name="Yu Y."/>
            <person name="Kim H."/>
            <person name="Rambo T."/>
            <person name="Currie J."/>
            <person name="Collura K."/>
            <person name="Kernodle-Thompson S."/>
            <person name="Wei F."/>
            <person name="Kudrna K."/>
            <person name="Ammiraju J.S."/>
            <person name="Luo M."/>
            <person name="Goicoechea J.L."/>
            <person name="Wing R.A."/>
            <person name="Henry D."/>
            <person name="Oates R."/>
            <person name="Palmer M."/>
            <person name="Pries G."/>
            <person name="Saski C."/>
            <person name="Simmons J."/>
            <person name="Soderlund C."/>
            <person name="Nelson W."/>
            <person name="de la Bastide M."/>
            <person name="Spiegel L."/>
            <person name="Nascimento L."/>
            <person name="Huang E."/>
            <person name="Preston R."/>
            <person name="Zutavern T."/>
            <person name="Palmer L."/>
            <person name="O'Shaughnessy A."/>
            <person name="Dike S."/>
            <person name="McCombie W.R."/>
            <person name="Minx P."/>
            <person name="Cordum H."/>
            <person name="Wilson R."/>
            <person name="Jin W."/>
            <person name="Lee H.R."/>
            <person name="Jiang J."/>
            <person name="Jackson S."/>
        </authorList>
    </citation>
    <scope>NUCLEOTIDE SEQUENCE [LARGE SCALE GENOMIC DNA]</scope>
</reference>
<reference evidence="2" key="2">
    <citation type="submission" date="2006-06" db="EMBL/GenBank/DDBJ databases">
        <authorList>
            <person name="Buell R."/>
            <person name="Wing R.A."/>
            <person name="McCombie W.A."/>
            <person name="Ouyang S."/>
        </authorList>
    </citation>
    <scope>NUCLEOTIDE SEQUENCE</scope>
</reference>
<sequence length="297" mass="33981">MNPSYRRISESDDEFIHFVLPTLGDSSQSSCIRRPMHTSKLTGGCRVHEILTGHERLCKRNFRMEVDIFHALVNKLREKEYLTVAKNATNETLQDWFQHSPDTIHRYFKAVQEAITNLTSVYIRAPSLHPHPILRKPQFYPFFQNCIGAIDGTHIPMKLPLDEQESYRNRKQTISQNCMVACDFDLNCDPIRGDPNAKVYARKQQGASDLRITTQEEAPNLQSTRPCRSLPWLFSLLPLRPVTWAAKVHPVPAIDVGEEVQYPIMEPGEEVVEEMGSKAMASMRVCLPPVIRSGWPL</sequence>
<gene>
    <name evidence="2" type="ordered locus">LOC_Os03g42464</name>
</gene>
<evidence type="ECO:0000259" key="1">
    <source>
        <dbReference type="Pfam" id="PF26138"/>
    </source>
</evidence>
<proteinExistence type="predicted"/>
<feature type="domain" description="DUF8040" evidence="1">
    <location>
        <begin position="38"/>
        <end position="83"/>
    </location>
</feature>